<dbReference type="PANTHER" id="PTHR42928">
    <property type="entry name" value="TRICARBOXYLATE-BINDING PROTEIN"/>
    <property type="match status" value="1"/>
</dbReference>
<evidence type="ECO:0000256" key="1">
    <source>
        <dbReference type="ARBA" id="ARBA00006987"/>
    </source>
</evidence>
<dbReference type="Gene3D" id="3.40.190.10">
    <property type="entry name" value="Periplasmic binding protein-like II"/>
    <property type="match status" value="1"/>
</dbReference>
<dbReference type="RefSeq" id="WP_119400643.1">
    <property type="nucleotide sequence ID" value="NZ_QWJJ01000022.1"/>
</dbReference>
<proteinExistence type="inferred from homology"/>
<dbReference type="Pfam" id="PF03401">
    <property type="entry name" value="TctC"/>
    <property type="match status" value="1"/>
</dbReference>
<organism evidence="3 4">
    <name type="scientific">Pseudooceanicola sediminis</name>
    <dbReference type="NCBI Taxonomy" id="2211117"/>
    <lineage>
        <taxon>Bacteria</taxon>
        <taxon>Pseudomonadati</taxon>
        <taxon>Pseudomonadota</taxon>
        <taxon>Alphaproteobacteria</taxon>
        <taxon>Rhodobacterales</taxon>
        <taxon>Paracoccaceae</taxon>
        <taxon>Pseudooceanicola</taxon>
    </lineage>
</organism>
<accession>A0A399IVD0</accession>
<dbReference type="InterPro" id="IPR042100">
    <property type="entry name" value="Bug_dom1"/>
</dbReference>
<dbReference type="Gene3D" id="3.40.190.150">
    <property type="entry name" value="Bordetella uptake gene, domain 1"/>
    <property type="match status" value="1"/>
</dbReference>
<sequence>MKSQTYLRMAAGATFALLGLTVTSTSSLAEGYPSQPITLVNPYSAGGSADLIARTLAESLTEQLGQPVVVENRPGAATAIAATHVARADPDGYTLLIASAPTHFITPVLQDVQYKGLEDFAPVAMVASVPNVLVVSGKSGMTSLEDLVATAKQAPDTLAFASVGNGSLPHLSSVLFMQETDTHMVHIPYGGSAPAVVDLLAGNVDMAFLNLPPMLPHIESGDLVALGIAAPNRAPLLPDVATMTEQGLGEFQMSTWYGISAPAGTPDDVVTKLDAALHTALEQDSIKDRLGKSGVLEFYKDHSEYAAFLKSEATRMLDLLTSADVQN</sequence>
<dbReference type="SUPFAM" id="SSF53850">
    <property type="entry name" value="Periplasmic binding protein-like II"/>
    <property type="match status" value="1"/>
</dbReference>
<comment type="similarity">
    <text evidence="1">Belongs to the UPF0065 (bug) family.</text>
</comment>
<dbReference type="EMBL" id="QWJJ01000022">
    <property type="protein sequence ID" value="RII37108.1"/>
    <property type="molecule type" value="Genomic_DNA"/>
</dbReference>
<dbReference type="CDD" id="cd07012">
    <property type="entry name" value="PBP2_Bug_TTT"/>
    <property type="match status" value="1"/>
</dbReference>
<dbReference type="PIRSF" id="PIRSF017082">
    <property type="entry name" value="YflP"/>
    <property type="match status" value="1"/>
</dbReference>
<evidence type="ECO:0000256" key="2">
    <source>
        <dbReference type="SAM" id="SignalP"/>
    </source>
</evidence>
<feature type="chain" id="PRO_5017177626" evidence="2">
    <location>
        <begin position="30"/>
        <end position="327"/>
    </location>
</feature>
<keyword evidence="2" id="KW-0732">Signal</keyword>
<keyword evidence="4" id="KW-1185">Reference proteome</keyword>
<protein>
    <submittedName>
        <fullName evidence="3">Tripartite tricarboxylate transporter substrate binding protein</fullName>
    </submittedName>
</protein>
<evidence type="ECO:0000313" key="4">
    <source>
        <dbReference type="Proteomes" id="UP000265848"/>
    </source>
</evidence>
<comment type="caution">
    <text evidence="3">The sequence shown here is derived from an EMBL/GenBank/DDBJ whole genome shotgun (WGS) entry which is preliminary data.</text>
</comment>
<dbReference type="OrthoDB" id="9780943at2"/>
<dbReference type="AlphaFoldDB" id="A0A399IVD0"/>
<feature type="signal peptide" evidence="2">
    <location>
        <begin position="1"/>
        <end position="29"/>
    </location>
</feature>
<dbReference type="Proteomes" id="UP000265848">
    <property type="component" value="Unassembled WGS sequence"/>
</dbReference>
<evidence type="ECO:0000313" key="3">
    <source>
        <dbReference type="EMBL" id="RII37108.1"/>
    </source>
</evidence>
<dbReference type="PANTHER" id="PTHR42928:SF5">
    <property type="entry name" value="BLR1237 PROTEIN"/>
    <property type="match status" value="1"/>
</dbReference>
<name>A0A399IVD0_9RHOB</name>
<dbReference type="InterPro" id="IPR005064">
    <property type="entry name" value="BUG"/>
</dbReference>
<reference evidence="3 4" key="1">
    <citation type="submission" date="2018-08" db="EMBL/GenBank/DDBJ databases">
        <title>Pseudooceanicola sediminis CY03 in the family Rhodobacteracea.</title>
        <authorList>
            <person name="Zhang Y.-J."/>
        </authorList>
    </citation>
    <scope>NUCLEOTIDE SEQUENCE [LARGE SCALE GENOMIC DNA]</scope>
    <source>
        <strain evidence="3 4">CY03</strain>
    </source>
</reference>
<gene>
    <name evidence="3" type="ORF">DL237_19080</name>
</gene>